<evidence type="ECO:0000256" key="1">
    <source>
        <dbReference type="SAM" id="MobiDB-lite"/>
    </source>
</evidence>
<proteinExistence type="predicted"/>
<name>A0A218P299_THECE</name>
<dbReference type="Proteomes" id="UP000197156">
    <property type="component" value="Chromosome"/>
</dbReference>
<dbReference type="AlphaFoldDB" id="A0A218P299"/>
<keyword evidence="3" id="KW-1185">Reference proteome</keyword>
<dbReference type="RefSeq" id="WP_088862991.1">
    <property type="nucleotide sequence ID" value="NZ_CP014854.1"/>
</dbReference>
<organism evidence="2 3">
    <name type="scientific">Thermococcus celer Vu 13 = JCM 8558</name>
    <dbReference type="NCBI Taxonomy" id="1293037"/>
    <lineage>
        <taxon>Archaea</taxon>
        <taxon>Methanobacteriati</taxon>
        <taxon>Methanobacteriota</taxon>
        <taxon>Thermococci</taxon>
        <taxon>Thermococcales</taxon>
        <taxon>Thermococcaceae</taxon>
        <taxon>Thermococcus</taxon>
    </lineage>
</organism>
<evidence type="ECO:0000313" key="2">
    <source>
        <dbReference type="EMBL" id="ASI99047.1"/>
    </source>
</evidence>
<sequence>MVLVDVPQELQTELEGMNLTVKYVKGKPEESDYGLIAQVLGLYGPYSLGEALTVGNPIQYGEISRRSPDKLTAEQEASKVYTVLKSGSLPVKLTVVKIETVSTEPGETATTNPSTSNPNNIPKSRTNSGGGICGPGTMIALAIMPLLTERKRKNN</sequence>
<feature type="region of interest" description="Disordered" evidence="1">
    <location>
        <begin position="103"/>
        <end position="129"/>
    </location>
</feature>
<protein>
    <submittedName>
        <fullName evidence="2">Uncharacterized protein</fullName>
    </submittedName>
</protein>
<dbReference type="KEGG" id="tce:A3L02_05440"/>
<evidence type="ECO:0000313" key="3">
    <source>
        <dbReference type="Proteomes" id="UP000197156"/>
    </source>
</evidence>
<gene>
    <name evidence="2" type="ORF">A3L02_05440</name>
</gene>
<dbReference type="EMBL" id="CP014854">
    <property type="protein sequence ID" value="ASI99047.1"/>
    <property type="molecule type" value="Genomic_DNA"/>
</dbReference>
<accession>A0A218P299</accession>
<reference evidence="2 3" key="1">
    <citation type="submission" date="2016-03" db="EMBL/GenBank/DDBJ databases">
        <title>Complete genome sequence of Thermococcus celer.</title>
        <authorList>
            <person name="Oger P.M."/>
        </authorList>
    </citation>
    <scope>NUCLEOTIDE SEQUENCE [LARGE SCALE GENOMIC DNA]</scope>
    <source>
        <strain evidence="2 3">Vu 13</strain>
    </source>
</reference>
<feature type="compositionally biased region" description="Low complexity" evidence="1">
    <location>
        <begin position="108"/>
        <end position="120"/>
    </location>
</feature>
<dbReference type="OrthoDB" id="146638at2157"/>
<dbReference type="InterPro" id="IPR027552">
    <property type="entry name" value="CGP_CTERM"/>
</dbReference>
<dbReference type="NCBIfam" id="TIGR04288">
    <property type="entry name" value="CGP_CTERM"/>
    <property type="match status" value="1"/>
</dbReference>
<dbReference type="GeneID" id="33324181"/>